<dbReference type="SUPFAM" id="SSF53850">
    <property type="entry name" value="Periplasmic binding protein-like II"/>
    <property type="match status" value="1"/>
</dbReference>
<evidence type="ECO:0000256" key="4">
    <source>
        <dbReference type="ARBA" id="ARBA00023237"/>
    </source>
</evidence>
<evidence type="ECO:0000259" key="5">
    <source>
        <dbReference type="SMART" id="SM00062"/>
    </source>
</evidence>
<sequence>MYIIRVITYTWLFWFCLSACETKREEEPFIIPDAGTLEKIERRGVLNVCTYYNTTDYYVYKGIPKGFHYDLVKDLADFLDVKLHIEVNSNVEDCLRELNEGKYDLVAMSLSVTDDRKEQISFTNPLFYTSNVLVQNKKQDSLIRDIQDLRGKEIFVQEGTTYKSFLRELSDSLQLNLKITEVEYLTYEDILLQVEKGELPLTVIDKNIAQIAAQYMTHIDYSLELSGAEPVAWAVAGKAKYLLHEVNQWLGAMKKREKFPVLYNRYYKSSYVTSLHNSKYYKLKNGIISSFDPIIKKEAAKIGWDWRLLAAIIFQESGFDPEATSNYGAVGLMQVMPETALQLGFEDYIEPEDNIKVGSYYLQYLEKMFTKYDLDTLNRIKFTLAAYNAGAGHVFDAMRLAESYGKNPNIWNNNVDYFIRYKSRPEIYRDTLSRNGYCDGKQTFNFVNNIIENYTHYRNTIPR</sequence>
<evidence type="ECO:0000256" key="1">
    <source>
        <dbReference type="ARBA" id="ARBA00004339"/>
    </source>
</evidence>
<dbReference type="SUPFAM" id="SSF53955">
    <property type="entry name" value="Lysozyme-like"/>
    <property type="match status" value="1"/>
</dbReference>
<dbReference type="InterPro" id="IPR001638">
    <property type="entry name" value="Solute-binding_3/MltF_N"/>
</dbReference>
<dbReference type="Pfam" id="PF01464">
    <property type="entry name" value="SLT"/>
    <property type="match status" value="1"/>
</dbReference>
<dbReference type="Pfam" id="PF00497">
    <property type="entry name" value="SBP_bac_3"/>
    <property type="match status" value="1"/>
</dbReference>
<keyword evidence="7" id="KW-1185">Reference proteome</keyword>
<name>A0ABR7D511_9BACT</name>
<dbReference type="CDD" id="cd13403">
    <property type="entry name" value="MLTF-like"/>
    <property type="match status" value="1"/>
</dbReference>
<dbReference type="InterPro" id="IPR000189">
    <property type="entry name" value="Transglyc_AS"/>
</dbReference>
<dbReference type="InterPro" id="IPR023346">
    <property type="entry name" value="Lysozyme-like_dom_sf"/>
</dbReference>
<protein>
    <submittedName>
        <fullName evidence="6">Transporter substrate-binding domain-containing protein</fullName>
    </submittedName>
</protein>
<dbReference type="PANTHER" id="PTHR35936:SF19">
    <property type="entry name" value="AMINO-ACID-BINDING PROTEIN YXEM-RELATED"/>
    <property type="match status" value="1"/>
</dbReference>
<evidence type="ECO:0000256" key="2">
    <source>
        <dbReference type="ARBA" id="ARBA00007734"/>
    </source>
</evidence>
<comment type="similarity">
    <text evidence="2">Belongs to the transglycosylase Slt family.</text>
</comment>
<comment type="caution">
    <text evidence="6">The sequence shown here is derived from an EMBL/GenBank/DDBJ whole genome shotgun (WGS) entry which is preliminary data.</text>
</comment>
<reference evidence="6 7" key="1">
    <citation type="submission" date="2020-08" db="EMBL/GenBank/DDBJ databases">
        <title>Genome public.</title>
        <authorList>
            <person name="Liu C."/>
            <person name="Sun Q."/>
        </authorList>
    </citation>
    <scope>NUCLEOTIDE SEQUENCE [LARGE SCALE GENOMIC DNA]</scope>
    <source>
        <strain evidence="6 7">NSJ-56</strain>
    </source>
</reference>
<organism evidence="6 7">
    <name type="scientific">Butyricimonas hominis</name>
    <dbReference type="NCBI Taxonomy" id="2763032"/>
    <lineage>
        <taxon>Bacteria</taxon>
        <taxon>Pseudomonadati</taxon>
        <taxon>Bacteroidota</taxon>
        <taxon>Bacteroidia</taxon>
        <taxon>Bacteroidales</taxon>
        <taxon>Odoribacteraceae</taxon>
        <taxon>Butyricimonas</taxon>
    </lineage>
</organism>
<dbReference type="RefSeq" id="WP_186978034.1">
    <property type="nucleotide sequence ID" value="NZ_JACOOH010000009.1"/>
</dbReference>
<dbReference type="CDD" id="cd01009">
    <property type="entry name" value="PBP2_YfhD_N"/>
    <property type="match status" value="1"/>
</dbReference>
<evidence type="ECO:0000313" key="7">
    <source>
        <dbReference type="Proteomes" id="UP000646484"/>
    </source>
</evidence>
<keyword evidence="4" id="KW-0998">Cell outer membrane</keyword>
<dbReference type="Gene3D" id="1.10.530.10">
    <property type="match status" value="1"/>
</dbReference>
<evidence type="ECO:0000313" key="6">
    <source>
        <dbReference type="EMBL" id="MBC5623041.1"/>
    </source>
</evidence>
<keyword evidence="3" id="KW-0732">Signal</keyword>
<dbReference type="SMART" id="SM00062">
    <property type="entry name" value="PBPb"/>
    <property type="match status" value="1"/>
</dbReference>
<proteinExistence type="inferred from homology"/>
<feature type="domain" description="Solute-binding protein family 3/N-terminal" evidence="5">
    <location>
        <begin position="45"/>
        <end position="270"/>
    </location>
</feature>
<evidence type="ECO:0000256" key="3">
    <source>
        <dbReference type="ARBA" id="ARBA00022729"/>
    </source>
</evidence>
<dbReference type="Gene3D" id="3.40.190.10">
    <property type="entry name" value="Periplasmic binding protein-like II"/>
    <property type="match status" value="2"/>
</dbReference>
<comment type="subcellular location">
    <subcellularLocation>
        <location evidence="1">Cell outer membrane</location>
        <topology evidence="1">Peripheral membrane protein</topology>
    </subcellularLocation>
</comment>
<keyword evidence="4" id="KW-0472">Membrane</keyword>
<dbReference type="EMBL" id="JACOOH010000009">
    <property type="protein sequence ID" value="MBC5623041.1"/>
    <property type="molecule type" value="Genomic_DNA"/>
</dbReference>
<dbReference type="PROSITE" id="PS00922">
    <property type="entry name" value="TRANSGLYCOSYLASE"/>
    <property type="match status" value="1"/>
</dbReference>
<dbReference type="PANTHER" id="PTHR35936">
    <property type="entry name" value="MEMBRANE-BOUND LYTIC MUREIN TRANSGLYCOSYLASE F"/>
    <property type="match status" value="1"/>
</dbReference>
<dbReference type="Proteomes" id="UP000646484">
    <property type="component" value="Unassembled WGS sequence"/>
</dbReference>
<dbReference type="InterPro" id="IPR008258">
    <property type="entry name" value="Transglycosylase_SLT_dom_1"/>
</dbReference>
<accession>A0ABR7D511</accession>
<gene>
    <name evidence="6" type="ORF">H8S64_18260</name>
</gene>